<evidence type="ECO:0000313" key="2">
    <source>
        <dbReference type="Proteomes" id="UP001165065"/>
    </source>
</evidence>
<accession>A0A9W7GS10</accession>
<sequence>MYSEAGLNRIYASLMNLGGGSAMVLDPQSHTPTSSESESLVEDVEDLSDESSVISAFEVDCDSSIEEAEVVDEPDDSGVCVDYNNHVEPEVTDFTEPEVRDFTNDGEMIEVWTRDYSLTLDENFTPPSERNKTTPNPAALFQAIESGINPYLDTDDDWTMASTNSFDSYNHRLSWS</sequence>
<dbReference type="AlphaFoldDB" id="A0A9W7GS10"/>
<gene>
    <name evidence="1" type="ORF">TrCOL_g8077</name>
</gene>
<proteinExistence type="predicted"/>
<reference evidence="2" key="1">
    <citation type="journal article" date="2023" name="Commun. Biol.">
        <title>Genome analysis of Parmales, the sister group of diatoms, reveals the evolutionary specialization of diatoms from phago-mixotrophs to photoautotrophs.</title>
        <authorList>
            <person name="Ban H."/>
            <person name="Sato S."/>
            <person name="Yoshikawa S."/>
            <person name="Yamada K."/>
            <person name="Nakamura Y."/>
            <person name="Ichinomiya M."/>
            <person name="Sato N."/>
            <person name="Blanc-Mathieu R."/>
            <person name="Endo H."/>
            <person name="Kuwata A."/>
            <person name="Ogata H."/>
        </authorList>
    </citation>
    <scope>NUCLEOTIDE SEQUENCE [LARGE SCALE GENOMIC DNA]</scope>
</reference>
<name>A0A9W7GS10_9STRA</name>
<evidence type="ECO:0000313" key="1">
    <source>
        <dbReference type="EMBL" id="GMI49260.1"/>
    </source>
</evidence>
<dbReference type="Proteomes" id="UP001165065">
    <property type="component" value="Unassembled WGS sequence"/>
</dbReference>
<organism evidence="1 2">
    <name type="scientific">Triparma columacea</name>
    <dbReference type="NCBI Taxonomy" id="722753"/>
    <lineage>
        <taxon>Eukaryota</taxon>
        <taxon>Sar</taxon>
        <taxon>Stramenopiles</taxon>
        <taxon>Ochrophyta</taxon>
        <taxon>Bolidophyceae</taxon>
        <taxon>Parmales</taxon>
        <taxon>Triparmaceae</taxon>
        <taxon>Triparma</taxon>
    </lineage>
</organism>
<dbReference type="EMBL" id="BRYA01000484">
    <property type="protein sequence ID" value="GMI49260.1"/>
    <property type="molecule type" value="Genomic_DNA"/>
</dbReference>
<keyword evidence="2" id="KW-1185">Reference proteome</keyword>
<comment type="caution">
    <text evidence="1">The sequence shown here is derived from an EMBL/GenBank/DDBJ whole genome shotgun (WGS) entry which is preliminary data.</text>
</comment>
<protein>
    <submittedName>
        <fullName evidence="1">Uncharacterized protein</fullName>
    </submittedName>
</protein>